<organism evidence="2 3">
    <name type="scientific">Rheinheimera baltica</name>
    <dbReference type="NCBI Taxonomy" id="67576"/>
    <lineage>
        <taxon>Bacteria</taxon>
        <taxon>Pseudomonadati</taxon>
        <taxon>Pseudomonadota</taxon>
        <taxon>Gammaproteobacteria</taxon>
        <taxon>Chromatiales</taxon>
        <taxon>Chromatiaceae</taxon>
        <taxon>Rheinheimera</taxon>
    </lineage>
</organism>
<evidence type="ECO:0000259" key="1">
    <source>
        <dbReference type="Pfam" id="PF20598"/>
    </source>
</evidence>
<sequence>MWGIQRSTLKCILVGLFVLLINNSAEAGVFGWFKRIDVQVSPEIKGAIALEGKPQADMVIKRGTFFDDSWSWDSTRTDADGHFYFAEKLVKARPVLYERQVALQLLAVDYPKKGDEDLFFRMGTSHNLKSPSSDLLAAGMHCELNADYTISYMKYIENPSGVWRGFHSKCRFLHADKVVVSQAELDAVDLEQNWESVYRLLSNIERSSEVINTDKYARDDIRSYAESGILILQQIHEQETSPEKLNSIPRLKQQFQTYLDLLNKDVQQ</sequence>
<proteinExistence type="predicted"/>
<reference evidence="2 3" key="1">
    <citation type="submission" date="2022-11" db="EMBL/GenBank/DDBJ databases">
        <title>Viruses from the air-sea interface of a natural surface slick.</title>
        <authorList>
            <person name="Rahlff J."/>
            <person name="Holmfeldt K."/>
        </authorList>
    </citation>
    <scope>NUCLEOTIDE SEQUENCE [LARGE SCALE GENOMIC DNA]</scope>
    <source>
        <strain evidence="2 3">SMS4</strain>
    </source>
</reference>
<feature type="domain" description="DUF6795" evidence="1">
    <location>
        <begin position="44"/>
        <end position="146"/>
    </location>
</feature>
<protein>
    <recommendedName>
        <fullName evidence="1">DUF6795 domain-containing protein</fullName>
    </recommendedName>
</protein>
<keyword evidence="3" id="KW-1185">Reference proteome</keyword>
<name>A0ABT9HTK3_9GAMM</name>
<evidence type="ECO:0000313" key="2">
    <source>
        <dbReference type="EMBL" id="MDP5134455.1"/>
    </source>
</evidence>
<dbReference type="Pfam" id="PF20598">
    <property type="entry name" value="DUF6795"/>
    <property type="match status" value="1"/>
</dbReference>
<gene>
    <name evidence="2" type="ORF">ORJ04_00640</name>
</gene>
<accession>A0ABT9HTK3</accession>
<evidence type="ECO:0000313" key="3">
    <source>
        <dbReference type="Proteomes" id="UP001231109"/>
    </source>
</evidence>
<dbReference type="InterPro" id="IPR046474">
    <property type="entry name" value="DUF6795"/>
</dbReference>
<dbReference type="Proteomes" id="UP001231109">
    <property type="component" value="Unassembled WGS sequence"/>
</dbReference>
<comment type="caution">
    <text evidence="2">The sequence shown here is derived from an EMBL/GenBank/DDBJ whole genome shotgun (WGS) entry which is preliminary data.</text>
</comment>
<dbReference type="EMBL" id="JAPJDZ010000001">
    <property type="protein sequence ID" value="MDP5134455.1"/>
    <property type="molecule type" value="Genomic_DNA"/>
</dbReference>
<dbReference type="RefSeq" id="WP_305973088.1">
    <property type="nucleotide sequence ID" value="NZ_JAPJDZ010000001.1"/>
</dbReference>